<dbReference type="OMA" id="FHFVFAY"/>
<feature type="transmembrane region" description="Helical" evidence="5">
    <location>
        <begin position="24"/>
        <end position="42"/>
    </location>
</feature>
<dbReference type="HOGENOM" id="CLU_110778_4_0_1"/>
<dbReference type="InterPro" id="IPR023352">
    <property type="entry name" value="MAPEG-like_dom_sf"/>
</dbReference>
<dbReference type="InterPro" id="IPR001129">
    <property type="entry name" value="Membr-assoc_MAPEG"/>
</dbReference>
<organism evidence="6 7">
    <name type="scientific">Dothistroma septosporum (strain NZE10 / CBS 128990)</name>
    <name type="common">Red band needle blight fungus</name>
    <name type="synonym">Mycosphaerella pini</name>
    <dbReference type="NCBI Taxonomy" id="675120"/>
    <lineage>
        <taxon>Eukaryota</taxon>
        <taxon>Fungi</taxon>
        <taxon>Dikarya</taxon>
        <taxon>Ascomycota</taxon>
        <taxon>Pezizomycotina</taxon>
        <taxon>Dothideomycetes</taxon>
        <taxon>Dothideomycetidae</taxon>
        <taxon>Mycosphaerellales</taxon>
        <taxon>Mycosphaerellaceae</taxon>
        <taxon>Dothistroma</taxon>
    </lineage>
</organism>
<reference evidence="6 7" key="2">
    <citation type="journal article" date="2012" name="PLoS Pathog.">
        <title>Diverse lifestyles and strategies of plant pathogenesis encoded in the genomes of eighteen Dothideomycetes fungi.</title>
        <authorList>
            <person name="Ohm R.A."/>
            <person name="Feau N."/>
            <person name="Henrissat B."/>
            <person name="Schoch C.L."/>
            <person name="Horwitz B.A."/>
            <person name="Barry K.W."/>
            <person name="Condon B.J."/>
            <person name="Copeland A.C."/>
            <person name="Dhillon B."/>
            <person name="Glaser F."/>
            <person name="Hesse C.N."/>
            <person name="Kosti I."/>
            <person name="LaButti K."/>
            <person name="Lindquist E.A."/>
            <person name="Lucas S."/>
            <person name="Salamov A.A."/>
            <person name="Bradshaw R.E."/>
            <person name="Ciuffetti L."/>
            <person name="Hamelin R.C."/>
            <person name="Kema G.H.J."/>
            <person name="Lawrence C."/>
            <person name="Scott J.A."/>
            <person name="Spatafora J.W."/>
            <person name="Turgeon B.G."/>
            <person name="de Wit P.J.G.M."/>
            <person name="Zhong S."/>
            <person name="Goodwin S.B."/>
            <person name="Grigoriev I.V."/>
        </authorList>
    </citation>
    <scope>NUCLEOTIDE SEQUENCE [LARGE SCALE GENOMIC DNA]</scope>
    <source>
        <strain evidence="7">NZE10 / CBS 128990</strain>
    </source>
</reference>
<keyword evidence="2 5" id="KW-0812">Transmembrane</keyword>
<dbReference type="SUPFAM" id="SSF161084">
    <property type="entry name" value="MAPEG domain-like"/>
    <property type="match status" value="1"/>
</dbReference>
<keyword evidence="7" id="KW-1185">Reference proteome</keyword>
<evidence type="ECO:0000313" key="6">
    <source>
        <dbReference type="EMBL" id="EME44079.1"/>
    </source>
</evidence>
<gene>
    <name evidence="6" type="ORF">DOTSEDRAFT_130948</name>
</gene>
<evidence type="ECO:0000256" key="4">
    <source>
        <dbReference type="ARBA" id="ARBA00023136"/>
    </source>
</evidence>
<dbReference type="AlphaFoldDB" id="N1PNS7"/>
<evidence type="ECO:0000256" key="5">
    <source>
        <dbReference type="SAM" id="Phobius"/>
    </source>
</evidence>
<keyword evidence="3 5" id="KW-1133">Transmembrane helix</keyword>
<evidence type="ECO:0000256" key="3">
    <source>
        <dbReference type="ARBA" id="ARBA00022989"/>
    </source>
</evidence>
<dbReference type="Gene3D" id="1.20.120.550">
    <property type="entry name" value="Membrane associated eicosanoid/glutathione metabolism-like domain"/>
    <property type="match status" value="1"/>
</dbReference>
<proteinExistence type="predicted"/>
<evidence type="ECO:0000256" key="1">
    <source>
        <dbReference type="ARBA" id="ARBA00004370"/>
    </source>
</evidence>
<dbReference type="OrthoDB" id="411251at2759"/>
<name>N1PNS7_DOTSN</name>
<protein>
    <recommendedName>
        <fullName evidence="8">Membrane-associated, eicosanoid/glutathione metabolism (MAPEG) protein</fullName>
    </recommendedName>
</protein>
<evidence type="ECO:0008006" key="8">
    <source>
        <dbReference type="Google" id="ProtNLM"/>
    </source>
</evidence>
<evidence type="ECO:0000313" key="7">
    <source>
        <dbReference type="Proteomes" id="UP000016933"/>
    </source>
</evidence>
<dbReference type="PANTHER" id="PTHR35371">
    <property type="entry name" value="INNER MEMBRANE PROTEIN"/>
    <property type="match status" value="1"/>
</dbReference>
<dbReference type="PANTHER" id="PTHR35371:SF2">
    <property type="entry name" value="MAPEG FAMILY PROTEIN"/>
    <property type="match status" value="1"/>
</dbReference>
<dbReference type="eggNOG" id="ENOG502SE3P">
    <property type="taxonomic scope" value="Eukaryota"/>
</dbReference>
<dbReference type="Pfam" id="PF01124">
    <property type="entry name" value="MAPEG"/>
    <property type="match status" value="1"/>
</dbReference>
<dbReference type="GO" id="GO:0016020">
    <property type="term" value="C:membrane"/>
    <property type="evidence" value="ECO:0007669"/>
    <property type="project" value="UniProtKB-SubCell"/>
</dbReference>
<comment type="subcellular location">
    <subcellularLocation>
        <location evidence="1">Membrane</location>
    </subcellularLocation>
</comment>
<sequence>MSSLASFLGLIASGMHQPPSYGGHYLIFHFMWAYVVLSSRVWKMYYHIDHNVSPRDDLVKYGSIAVQRGKITQAKLDQIRRVENCHANSMEHYPVFAAAIIFAHVAGVETSAINRIGLSYTVARLLYSASYVFNSNAKFAVLRGVSWWTSNVICINALWSAGKAMNEKGRI</sequence>
<dbReference type="Proteomes" id="UP000016933">
    <property type="component" value="Unassembled WGS sequence"/>
</dbReference>
<dbReference type="EMBL" id="KB446539">
    <property type="protein sequence ID" value="EME44079.1"/>
    <property type="molecule type" value="Genomic_DNA"/>
</dbReference>
<keyword evidence="4 5" id="KW-0472">Membrane</keyword>
<evidence type="ECO:0000256" key="2">
    <source>
        <dbReference type="ARBA" id="ARBA00022692"/>
    </source>
</evidence>
<accession>N1PNS7</accession>
<reference evidence="7" key="1">
    <citation type="journal article" date="2012" name="PLoS Genet.">
        <title>The genomes of the fungal plant pathogens Cladosporium fulvum and Dothistroma septosporum reveal adaptation to different hosts and lifestyles but also signatures of common ancestry.</title>
        <authorList>
            <person name="de Wit P.J.G.M."/>
            <person name="van der Burgt A."/>
            <person name="Oekmen B."/>
            <person name="Stergiopoulos I."/>
            <person name="Abd-Elsalam K.A."/>
            <person name="Aerts A.L."/>
            <person name="Bahkali A.H."/>
            <person name="Beenen H.G."/>
            <person name="Chettri P."/>
            <person name="Cox M.P."/>
            <person name="Datema E."/>
            <person name="de Vries R.P."/>
            <person name="Dhillon B."/>
            <person name="Ganley A.R."/>
            <person name="Griffiths S.A."/>
            <person name="Guo Y."/>
            <person name="Hamelin R.C."/>
            <person name="Henrissat B."/>
            <person name="Kabir M.S."/>
            <person name="Jashni M.K."/>
            <person name="Kema G."/>
            <person name="Klaubauf S."/>
            <person name="Lapidus A."/>
            <person name="Levasseur A."/>
            <person name="Lindquist E."/>
            <person name="Mehrabi R."/>
            <person name="Ohm R.A."/>
            <person name="Owen T.J."/>
            <person name="Salamov A."/>
            <person name="Schwelm A."/>
            <person name="Schijlen E."/>
            <person name="Sun H."/>
            <person name="van den Burg H.A."/>
            <person name="van Ham R.C.H.J."/>
            <person name="Zhang S."/>
            <person name="Goodwin S.B."/>
            <person name="Grigoriev I.V."/>
            <person name="Collemare J."/>
            <person name="Bradshaw R.E."/>
        </authorList>
    </citation>
    <scope>NUCLEOTIDE SEQUENCE [LARGE SCALE GENOMIC DNA]</scope>
    <source>
        <strain evidence="7">NZE10 / CBS 128990</strain>
    </source>
</reference>